<evidence type="ECO:0000313" key="2">
    <source>
        <dbReference type="Proteomes" id="UP001162501"/>
    </source>
</evidence>
<dbReference type="Proteomes" id="UP001162501">
    <property type="component" value="Chromosome 27"/>
</dbReference>
<name>A0AC59ZCC3_RANTA</name>
<organism evidence="1 2">
    <name type="scientific">Rangifer tarandus platyrhynchus</name>
    <name type="common">Svalbard reindeer</name>
    <dbReference type="NCBI Taxonomy" id="3082113"/>
    <lineage>
        <taxon>Eukaryota</taxon>
        <taxon>Metazoa</taxon>
        <taxon>Chordata</taxon>
        <taxon>Craniata</taxon>
        <taxon>Vertebrata</taxon>
        <taxon>Euteleostomi</taxon>
        <taxon>Mammalia</taxon>
        <taxon>Eutheria</taxon>
        <taxon>Laurasiatheria</taxon>
        <taxon>Artiodactyla</taxon>
        <taxon>Ruminantia</taxon>
        <taxon>Pecora</taxon>
        <taxon>Cervidae</taxon>
        <taxon>Odocoileinae</taxon>
        <taxon>Rangifer</taxon>
    </lineage>
</organism>
<evidence type="ECO:0000313" key="1">
    <source>
        <dbReference type="EMBL" id="CAN0370677.1"/>
    </source>
</evidence>
<reference evidence="1" key="2">
    <citation type="submission" date="2025-03" db="EMBL/GenBank/DDBJ databases">
        <authorList>
            <consortium name="ELIXIR-Norway"/>
            <consortium name="Elixir Norway"/>
        </authorList>
    </citation>
    <scope>NUCLEOTIDE SEQUENCE</scope>
</reference>
<accession>A0AC59ZCC3</accession>
<reference evidence="1" key="1">
    <citation type="submission" date="2023-05" db="EMBL/GenBank/DDBJ databases">
        <authorList>
            <consortium name="ELIXIR-Norway"/>
        </authorList>
    </citation>
    <scope>NUCLEOTIDE SEQUENCE</scope>
</reference>
<sequence>MRRGCMDEAAGTQSCGSPWTGEAGHRLWAHRFQTQQLWLSGSGSTGFSGLSARVKRLCLGGSTAAAPGIRSVGSAAVALQLRRSAACGMFPGQGPHSCPLRCPVE</sequence>
<proteinExistence type="predicted"/>
<protein>
    <submittedName>
        <fullName evidence="1">Uncharacterized protein</fullName>
    </submittedName>
</protein>
<dbReference type="EMBL" id="OX596111">
    <property type="protein sequence ID" value="CAN0370677.1"/>
    <property type="molecule type" value="Genomic_DNA"/>
</dbReference>
<gene>
    <name evidence="1" type="ORF">MRATA1EN22A_LOCUS16770</name>
</gene>